<keyword evidence="1" id="KW-0732">Signal</keyword>
<name>A0ABX7N2Y9_9BACT</name>
<dbReference type="EMBL" id="CP071091">
    <property type="protein sequence ID" value="QSQ12993.1"/>
    <property type="molecule type" value="Genomic_DNA"/>
</dbReference>
<protein>
    <recommendedName>
        <fullName evidence="4">Lipoprotein</fullName>
    </recommendedName>
</protein>
<feature type="signal peptide" evidence="1">
    <location>
        <begin position="1"/>
        <end position="18"/>
    </location>
</feature>
<dbReference type="RefSeq" id="WP_206714699.1">
    <property type="nucleotide sequence ID" value="NZ_CP071091.1"/>
</dbReference>
<evidence type="ECO:0000256" key="1">
    <source>
        <dbReference type="SAM" id="SignalP"/>
    </source>
</evidence>
<feature type="chain" id="PRO_5046326955" description="Lipoprotein" evidence="1">
    <location>
        <begin position="19"/>
        <end position="117"/>
    </location>
</feature>
<dbReference type="Proteomes" id="UP000663090">
    <property type="component" value="Chromosome"/>
</dbReference>
<keyword evidence="3" id="KW-1185">Reference proteome</keyword>
<sequence length="117" mass="12336">MKVLSLWIVAGFAAGILAGCGPEMSSPDVATGDKGPRYEATLHGKPVMVRDATDEANLTSQQNIEGERTVSQAACWVTLEWCSEPGTGDIVCTQNGGCTTQQFIEACISLAREICGI</sequence>
<proteinExistence type="predicted"/>
<gene>
    <name evidence="2" type="ORF">JY572_32305</name>
</gene>
<evidence type="ECO:0000313" key="2">
    <source>
        <dbReference type="EMBL" id="QSQ12993.1"/>
    </source>
</evidence>
<reference evidence="2 3" key="1">
    <citation type="submission" date="2021-02" db="EMBL/GenBank/DDBJ databases">
        <title>De Novo genome assembly of isolated myxobacteria.</title>
        <authorList>
            <person name="Stevens D.C."/>
        </authorList>
    </citation>
    <scope>NUCLEOTIDE SEQUENCE [LARGE SCALE GENOMIC DNA]</scope>
    <source>
        <strain evidence="2 3">SCHIC003</strain>
    </source>
</reference>
<evidence type="ECO:0000313" key="3">
    <source>
        <dbReference type="Proteomes" id="UP000663090"/>
    </source>
</evidence>
<dbReference type="PROSITE" id="PS51257">
    <property type="entry name" value="PROKAR_LIPOPROTEIN"/>
    <property type="match status" value="1"/>
</dbReference>
<evidence type="ECO:0008006" key="4">
    <source>
        <dbReference type="Google" id="ProtNLM"/>
    </source>
</evidence>
<organism evidence="2 3">
    <name type="scientific">Myxococcus landrumensis</name>
    <dbReference type="NCBI Taxonomy" id="2813577"/>
    <lineage>
        <taxon>Bacteria</taxon>
        <taxon>Pseudomonadati</taxon>
        <taxon>Myxococcota</taxon>
        <taxon>Myxococcia</taxon>
        <taxon>Myxococcales</taxon>
        <taxon>Cystobacterineae</taxon>
        <taxon>Myxococcaceae</taxon>
        <taxon>Myxococcus</taxon>
    </lineage>
</organism>
<accession>A0ABX7N2Y9</accession>